<keyword evidence="5 7" id="KW-0143">Chaperone</keyword>
<evidence type="ECO:0000256" key="3">
    <source>
        <dbReference type="ARBA" id="ARBA00022741"/>
    </source>
</evidence>
<dbReference type="Gene3D" id="1.10.8.60">
    <property type="match status" value="2"/>
</dbReference>
<dbReference type="InterPro" id="IPR003593">
    <property type="entry name" value="AAA+_ATPase"/>
</dbReference>
<dbReference type="InterPro" id="IPR018368">
    <property type="entry name" value="ClpA/B_CS1"/>
</dbReference>
<dbReference type="InterPro" id="IPR019489">
    <property type="entry name" value="Clp_ATPase_C"/>
</dbReference>
<comment type="similarity">
    <text evidence="1 7">Belongs to the ClpA/ClpB family.</text>
</comment>
<dbReference type="GO" id="GO:0043335">
    <property type="term" value="P:protein unfolding"/>
    <property type="evidence" value="ECO:0007669"/>
    <property type="project" value="InterPro"/>
</dbReference>
<evidence type="ECO:0000313" key="11">
    <source>
        <dbReference type="Proteomes" id="UP000627715"/>
    </source>
</evidence>
<dbReference type="PANTHER" id="PTHR11638">
    <property type="entry name" value="ATP-DEPENDENT CLP PROTEASE"/>
    <property type="match status" value="1"/>
</dbReference>
<comment type="caution">
    <text evidence="10">The sequence shown here is derived from an EMBL/GenBank/DDBJ whole genome shotgun (WGS) entry which is preliminary data.</text>
</comment>
<proteinExistence type="inferred from homology"/>
<dbReference type="GO" id="GO:0008233">
    <property type="term" value="F:peptidase activity"/>
    <property type="evidence" value="ECO:0007669"/>
    <property type="project" value="UniProtKB-KW"/>
</dbReference>
<dbReference type="InterPro" id="IPR003959">
    <property type="entry name" value="ATPase_AAA_core"/>
</dbReference>
<dbReference type="GO" id="GO:0005524">
    <property type="term" value="F:ATP binding"/>
    <property type="evidence" value="ECO:0007669"/>
    <property type="project" value="UniProtKB-KW"/>
</dbReference>
<dbReference type="InterPro" id="IPR004176">
    <property type="entry name" value="Clp_R_N"/>
</dbReference>
<dbReference type="SMART" id="SM00382">
    <property type="entry name" value="AAA"/>
    <property type="match status" value="2"/>
</dbReference>
<dbReference type="PROSITE" id="PS51903">
    <property type="entry name" value="CLP_R"/>
    <property type="match status" value="1"/>
</dbReference>
<dbReference type="InterPro" id="IPR028299">
    <property type="entry name" value="ClpA/B_CS2"/>
</dbReference>
<dbReference type="InterPro" id="IPR036628">
    <property type="entry name" value="Clp_N_dom_sf"/>
</dbReference>
<evidence type="ECO:0000256" key="1">
    <source>
        <dbReference type="ARBA" id="ARBA00008675"/>
    </source>
</evidence>
<feature type="region of interest" description="Disordered" evidence="8">
    <location>
        <begin position="142"/>
        <end position="166"/>
    </location>
</feature>
<evidence type="ECO:0000256" key="8">
    <source>
        <dbReference type="SAM" id="MobiDB-lite"/>
    </source>
</evidence>
<dbReference type="SUPFAM" id="SSF52540">
    <property type="entry name" value="P-loop containing nucleoside triphosphate hydrolases"/>
    <property type="match status" value="2"/>
</dbReference>
<dbReference type="GO" id="GO:0034605">
    <property type="term" value="P:cellular response to heat"/>
    <property type="evidence" value="ECO:0007669"/>
    <property type="project" value="TreeGrafter"/>
</dbReference>
<dbReference type="Proteomes" id="UP000627715">
    <property type="component" value="Unassembled WGS sequence"/>
</dbReference>
<evidence type="ECO:0000256" key="6">
    <source>
        <dbReference type="PROSITE-ProRule" id="PRU01251"/>
    </source>
</evidence>
<dbReference type="InterPro" id="IPR027417">
    <property type="entry name" value="P-loop_NTPase"/>
</dbReference>
<keyword evidence="3 7" id="KW-0547">Nucleotide-binding</keyword>
<dbReference type="CDD" id="cd19499">
    <property type="entry name" value="RecA-like_ClpB_Hsp104-like"/>
    <property type="match status" value="1"/>
</dbReference>
<evidence type="ECO:0000256" key="4">
    <source>
        <dbReference type="ARBA" id="ARBA00022840"/>
    </source>
</evidence>
<feature type="domain" description="Clp R" evidence="9">
    <location>
        <begin position="1"/>
        <end position="145"/>
    </location>
</feature>
<dbReference type="RefSeq" id="WP_068812693.1">
    <property type="nucleotide sequence ID" value="NZ_BMIY01000001.1"/>
</dbReference>
<dbReference type="InterPro" id="IPR050130">
    <property type="entry name" value="ClpA_ClpB"/>
</dbReference>
<dbReference type="Pfam" id="PF10431">
    <property type="entry name" value="ClpB_D2-small"/>
    <property type="match status" value="1"/>
</dbReference>
<evidence type="ECO:0000259" key="9">
    <source>
        <dbReference type="PROSITE" id="PS51903"/>
    </source>
</evidence>
<dbReference type="InterPro" id="IPR013461">
    <property type="entry name" value="ClpA"/>
</dbReference>
<keyword evidence="11" id="KW-1185">Reference proteome</keyword>
<keyword evidence="2 6" id="KW-0677">Repeat</keyword>
<dbReference type="GO" id="GO:0005737">
    <property type="term" value="C:cytoplasm"/>
    <property type="evidence" value="ECO:0007669"/>
    <property type="project" value="TreeGrafter"/>
</dbReference>
<evidence type="ECO:0000256" key="7">
    <source>
        <dbReference type="RuleBase" id="RU004432"/>
    </source>
</evidence>
<dbReference type="PROSITE" id="PS00871">
    <property type="entry name" value="CLPAB_2"/>
    <property type="match status" value="1"/>
</dbReference>
<keyword evidence="10" id="KW-0378">Hydrolase</keyword>
<dbReference type="GO" id="GO:0006508">
    <property type="term" value="P:proteolysis"/>
    <property type="evidence" value="ECO:0007669"/>
    <property type="project" value="UniProtKB-KW"/>
</dbReference>
<dbReference type="EMBL" id="BMIY01000001">
    <property type="protein sequence ID" value="GGG49430.1"/>
    <property type="molecule type" value="Genomic_DNA"/>
</dbReference>
<dbReference type="SMART" id="SM01086">
    <property type="entry name" value="ClpB_D2-small"/>
    <property type="match status" value="1"/>
</dbReference>
<dbReference type="Pfam" id="PF02861">
    <property type="entry name" value="Clp_N"/>
    <property type="match status" value="1"/>
</dbReference>
<accession>A0A917GKP0</accession>
<dbReference type="Gene3D" id="1.10.1780.10">
    <property type="entry name" value="Clp, N-terminal domain"/>
    <property type="match status" value="1"/>
</dbReference>
<keyword evidence="4 7" id="KW-0067">ATP-binding</keyword>
<dbReference type="Gene3D" id="3.40.50.300">
    <property type="entry name" value="P-loop containing nucleotide triphosphate hydrolases"/>
    <property type="match status" value="2"/>
</dbReference>
<dbReference type="PRINTS" id="PR00300">
    <property type="entry name" value="CLPPROTEASEA"/>
</dbReference>
<dbReference type="GO" id="GO:0016887">
    <property type="term" value="F:ATP hydrolysis activity"/>
    <property type="evidence" value="ECO:0007669"/>
    <property type="project" value="InterPro"/>
</dbReference>
<dbReference type="FunFam" id="3.40.50.300:FF:000025">
    <property type="entry name" value="ATP-dependent Clp protease subunit"/>
    <property type="match status" value="1"/>
</dbReference>
<dbReference type="InterPro" id="IPR041546">
    <property type="entry name" value="ClpA/ClpB_AAA_lid"/>
</dbReference>
<dbReference type="Pfam" id="PF17871">
    <property type="entry name" value="AAA_lid_9"/>
    <property type="match status" value="1"/>
</dbReference>
<protein>
    <submittedName>
        <fullName evidence="10">ATP-dependent Clp protease ATP-binding subunit ClpA</fullName>
    </submittedName>
</protein>
<evidence type="ECO:0000256" key="5">
    <source>
        <dbReference type="ARBA" id="ARBA00023186"/>
    </source>
</evidence>
<evidence type="ECO:0000256" key="2">
    <source>
        <dbReference type="ARBA" id="ARBA00022737"/>
    </source>
</evidence>
<sequence>MLSRDLEVTLNDAFASARSKRHEYMTVEHLLLALLDNEMAASVLIQCGAELDTLRSGLEEYIDATTPVLAEQDESRDTQPTLGFQRVLQRAVFHVQSSGRQEVSGANVLVAIFSEQESQAVYLLARQDIERLDVVNFISHGISPHDEEGGEDPTGSMEDEEGNEPQSALSAYASNLNEKARAGRIDPLIGRDTEVMRLIQILCRRRKNNPLLVGESGVGKTAVVEGLARQIVEDKVPDVLKDQVIYSLDMGALLAGTKYRGDFEKRLKKLLSELSSNPDSILFIDEIHTIIGAGAASGGVMDASNLLKPALASGELRCVGSTTYQEYRGIFDKDRALSRRFQKIDVEEPDVETTYRILKGLKSRFEEHHELRYSDNALKVASELAGKYINDRFMPDKAIDVMDEAGAWQRLQPDSRRKKLIQAPDMEKVVASIARIPPKQVSSSDVEALRNLDANLKMVVFGQDEAISSVSTAIKLSRAGLGVPDKPIGSYLFTGPTGVGKTEVSRQLARILGIELLRFDMSEYMERHTVSRLIGAPPGYVGFDQGGLMTEAVTKHPHCVLLLDEIEKAHPDVFNLLLQVMDHGTLTDNNGRKADFRNVILIMTSNAGAQEMSRRSIGFTTQDHSADGLEVIKRNFTPEFRNRLDAIVQFGPLDEETIRTVVDKFLVELQVQLDDKKVTLMVDDSARDWFAKHGYDPVMGARPMGRLIQDKLKKALAEEILFGNLKDGGQVSVSIEDNEVKLTIKDRAGKSGKKSQPSASTT</sequence>
<dbReference type="Pfam" id="PF00004">
    <property type="entry name" value="AAA"/>
    <property type="match status" value="1"/>
</dbReference>
<dbReference type="InterPro" id="IPR001270">
    <property type="entry name" value="ClpA/B"/>
</dbReference>
<dbReference type="CDD" id="cd00009">
    <property type="entry name" value="AAA"/>
    <property type="match status" value="1"/>
</dbReference>
<reference evidence="10" key="1">
    <citation type="journal article" date="2014" name="Int. J. Syst. Evol. Microbiol.">
        <title>Complete genome sequence of Corynebacterium casei LMG S-19264T (=DSM 44701T), isolated from a smear-ripened cheese.</title>
        <authorList>
            <consortium name="US DOE Joint Genome Institute (JGI-PGF)"/>
            <person name="Walter F."/>
            <person name="Albersmeier A."/>
            <person name="Kalinowski J."/>
            <person name="Ruckert C."/>
        </authorList>
    </citation>
    <scope>NUCLEOTIDE SEQUENCE</scope>
    <source>
        <strain evidence="10">CGMCC 1.15425</strain>
    </source>
</reference>
<dbReference type="AlphaFoldDB" id="A0A917GKP0"/>
<name>A0A917GKP0_9GAMM</name>
<dbReference type="NCBIfam" id="TIGR02639">
    <property type="entry name" value="ClpA"/>
    <property type="match status" value="1"/>
</dbReference>
<dbReference type="PANTHER" id="PTHR11638:SF111">
    <property type="entry name" value="ATP-DEPENDENT CLP PROTEASE ATP-BINDING SUBUNIT CLPA"/>
    <property type="match status" value="1"/>
</dbReference>
<dbReference type="Pfam" id="PF07724">
    <property type="entry name" value="AAA_2"/>
    <property type="match status" value="1"/>
</dbReference>
<gene>
    <name evidence="10" type="ORF">GCM10011403_03200</name>
</gene>
<dbReference type="SUPFAM" id="SSF81923">
    <property type="entry name" value="Double Clp-N motif"/>
    <property type="match status" value="1"/>
</dbReference>
<dbReference type="PROSITE" id="PS00870">
    <property type="entry name" value="CLPAB_1"/>
    <property type="match status" value="1"/>
</dbReference>
<organism evidence="10 11">
    <name type="scientific">Pseudohongiella nitratireducens</name>
    <dbReference type="NCBI Taxonomy" id="1768907"/>
    <lineage>
        <taxon>Bacteria</taxon>
        <taxon>Pseudomonadati</taxon>
        <taxon>Pseudomonadota</taxon>
        <taxon>Gammaproteobacteria</taxon>
        <taxon>Pseudomonadales</taxon>
        <taxon>Pseudohongiellaceae</taxon>
        <taxon>Pseudohongiella</taxon>
    </lineage>
</organism>
<reference evidence="10" key="2">
    <citation type="submission" date="2020-09" db="EMBL/GenBank/DDBJ databases">
        <authorList>
            <person name="Sun Q."/>
            <person name="Zhou Y."/>
        </authorList>
    </citation>
    <scope>NUCLEOTIDE SEQUENCE</scope>
    <source>
        <strain evidence="10">CGMCC 1.15425</strain>
    </source>
</reference>
<dbReference type="OrthoDB" id="9803641at2"/>
<evidence type="ECO:0000313" key="10">
    <source>
        <dbReference type="EMBL" id="GGG49430.1"/>
    </source>
</evidence>
<keyword evidence="10" id="KW-0645">Protease</keyword>